<dbReference type="InterPro" id="IPR020904">
    <property type="entry name" value="Sc_DH/Rdtase_CS"/>
</dbReference>
<evidence type="ECO:0000256" key="3">
    <source>
        <dbReference type="ARBA" id="ARBA00023002"/>
    </source>
</evidence>
<dbReference type="InterPro" id="IPR057326">
    <property type="entry name" value="KR_dom"/>
</dbReference>
<dbReference type="Gene3D" id="3.40.50.720">
    <property type="entry name" value="NAD(P)-binding Rossmann-like Domain"/>
    <property type="match status" value="1"/>
</dbReference>
<proteinExistence type="inferred from homology"/>
<evidence type="ECO:0000256" key="1">
    <source>
        <dbReference type="ARBA" id="ARBA00006484"/>
    </source>
</evidence>
<comment type="caution">
    <text evidence="5">The sequence shown here is derived from an EMBL/GenBank/DDBJ whole genome shotgun (WGS) entry which is preliminary data.</text>
</comment>
<dbReference type="PANTHER" id="PTHR43008">
    <property type="entry name" value="BENZIL REDUCTASE"/>
    <property type="match status" value="1"/>
</dbReference>
<sequence length="250" mass="26755">MVKSVIVTGVSRGIGRSVVEQILGARENAIVTGIARSESSLKSLKDQFGDKFFYVVGDVTDKDAVSLLIQEALNRTGKIDSVVANAGVLEPVQSIQNADVDSWKKLFDVNFFSVLTLTTLAMPHLIETQGSVIFVSSGASSKWYSGWGAYGASKAALNHLALTVSKEGDGVKTISVAPGVVDTQMQVEIREKFGPSGMTPESLKRFNDLKATGGLLDVKVPAGIYAKLALEGIPNELNGEYVRYNDKRLG</sequence>
<protein>
    <recommendedName>
        <fullName evidence="4">Ketoreductase domain-containing protein</fullName>
    </recommendedName>
</protein>
<evidence type="ECO:0000313" key="5">
    <source>
        <dbReference type="EMBL" id="GAV53511.1"/>
    </source>
</evidence>
<dbReference type="PANTHER" id="PTHR43008:SF8">
    <property type="entry name" value="BENZIL REDUCTASE ((S)-BENZOIN FORMING) IRC24"/>
    <property type="match status" value="1"/>
</dbReference>
<dbReference type="InterPro" id="IPR036291">
    <property type="entry name" value="NAD(P)-bd_dom_sf"/>
</dbReference>
<feature type="domain" description="Ketoreductase" evidence="4">
    <location>
        <begin position="3"/>
        <end position="184"/>
    </location>
</feature>
<dbReference type="GO" id="GO:0050664">
    <property type="term" value="F:oxidoreductase activity, acting on NAD(P)H, oxygen as acceptor"/>
    <property type="evidence" value="ECO:0007669"/>
    <property type="project" value="TreeGrafter"/>
</dbReference>
<dbReference type="Proteomes" id="UP000187013">
    <property type="component" value="Unassembled WGS sequence"/>
</dbReference>
<evidence type="ECO:0000313" key="6">
    <source>
        <dbReference type="Proteomes" id="UP000187013"/>
    </source>
</evidence>
<dbReference type="EMBL" id="BDGX01000037">
    <property type="protein sequence ID" value="GAV53511.1"/>
    <property type="molecule type" value="Genomic_DNA"/>
</dbReference>
<evidence type="ECO:0000259" key="4">
    <source>
        <dbReference type="SMART" id="SM00822"/>
    </source>
</evidence>
<dbReference type="InterPro" id="IPR002347">
    <property type="entry name" value="SDR_fam"/>
</dbReference>
<name>A0A1Q3ACZ3_ZYGRO</name>
<keyword evidence="3" id="KW-0560">Oxidoreductase</keyword>
<organism evidence="5 6">
    <name type="scientific">Zygosaccharomyces rouxii</name>
    <dbReference type="NCBI Taxonomy" id="4956"/>
    <lineage>
        <taxon>Eukaryota</taxon>
        <taxon>Fungi</taxon>
        <taxon>Dikarya</taxon>
        <taxon>Ascomycota</taxon>
        <taxon>Saccharomycotina</taxon>
        <taxon>Saccharomycetes</taxon>
        <taxon>Saccharomycetales</taxon>
        <taxon>Saccharomycetaceae</taxon>
        <taxon>Zygosaccharomyces</taxon>
    </lineage>
</organism>
<dbReference type="FunFam" id="3.40.50.720:FF:000281">
    <property type="entry name" value="Uncharacterized oxidoreductase YIR035C"/>
    <property type="match status" value="1"/>
</dbReference>
<dbReference type="OrthoDB" id="153074at2759"/>
<dbReference type="CDD" id="cd05367">
    <property type="entry name" value="SPR-like_SDR_c"/>
    <property type="match status" value="1"/>
</dbReference>
<dbReference type="PROSITE" id="PS00061">
    <property type="entry name" value="ADH_SHORT"/>
    <property type="match status" value="1"/>
</dbReference>
<dbReference type="SMART" id="SM00822">
    <property type="entry name" value="PKS_KR"/>
    <property type="match status" value="1"/>
</dbReference>
<comment type="similarity">
    <text evidence="1">Belongs to the short-chain dehydrogenases/reductases (SDR) family.</text>
</comment>
<dbReference type="PRINTS" id="PR00081">
    <property type="entry name" value="GDHRDH"/>
</dbReference>
<dbReference type="Pfam" id="PF00106">
    <property type="entry name" value="adh_short"/>
    <property type="match status" value="1"/>
</dbReference>
<dbReference type="AlphaFoldDB" id="A0A1Q3ACZ3"/>
<reference evidence="5 6" key="1">
    <citation type="submission" date="2016-08" db="EMBL/GenBank/DDBJ databases">
        <title>Draft genome sequence of allopolyploid Zygosaccharomyces rouxii.</title>
        <authorList>
            <person name="Watanabe J."/>
            <person name="Uehara K."/>
            <person name="Mogi Y."/>
            <person name="Tsukioka Y."/>
        </authorList>
    </citation>
    <scope>NUCLEOTIDE SEQUENCE [LARGE SCALE GENOMIC DNA]</scope>
    <source>
        <strain evidence="5 6">NBRC 110957</strain>
    </source>
</reference>
<accession>A0A1Q3ACZ3</accession>
<gene>
    <name evidence="5" type="ORF">ZYGR_0AK00130</name>
</gene>
<evidence type="ECO:0000256" key="2">
    <source>
        <dbReference type="ARBA" id="ARBA00022857"/>
    </source>
</evidence>
<keyword evidence="2" id="KW-0521">NADP</keyword>
<dbReference type="SUPFAM" id="SSF51735">
    <property type="entry name" value="NAD(P)-binding Rossmann-fold domains"/>
    <property type="match status" value="1"/>
</dbReference>